<dbReference type="PROSITE" id="PS01124">
    <property type="entry name" value="HTH_ARAC_FAMILY_2"/>
    <property type="match status" value="1"/>
</dbReference>
<keyword evidence="5" id="KW-1185">Reference proteome</keyword>
<organism evidence="4 5">
    <name type="scientific">Calidithermus terrae</name>
    <dbReference type="NCBI Taxonomy" id="1408545"/>
    <lineage>
        <taxon>Bacteria</taxon>
        <taxon>Thermotogati</taxon>
        <taxon>Deinococcota</taxon>
        <taxon>Deinococci</taxon>
        <taxon>Thermales</taxon>
        <taxon>Thermaceae</taxon>
        <taxon>Calidithermus</taxon>
    </lineage>
</organism>
<evidence type="ECO:0000313" key="5">
    <source>
        <dbReference type="Proteomes" id="UP000265715"/>
    </source>
</evidence>
<dbReference type="Gene3D" id="3.40.50.880">
    <property type="match status" value="1"/>
</dbReference>
<dbReference type="Gene3D" id="1.10.10.60">
    <property type="entry name" value="Homeodomain-like"/>
    <property type="match status" value="2"/>
</dbReference>
<dbReference type="PANTHER" id="PTHR43130">
    <property type="entry name" value="ARAC-FAMILY TRANSCRIPTIONAL REGULATOR"/>
    <property type="match status" value="1"/>
</dbReference>
<dbReference type="EMBL" id="QXDL01000087">
    <property type="protein sequence ID" value="RIH83675.1"/>
    <property type="molecule type" value="Genomic_DNA"/>
</dbReference>
<dbReference type="AlphaFoldDB" id="A0A399EHU3"/>
<dbReference type="InterPro" id="IPR009057">
    <property type="entry name" value="Homeodomain-like_sf"/>
</dbReference>
<keyword evidence="2" id="KW-0804">Transcription</keyword>
<dbReference type="SUPFAM" id="SSF46689">
    <property type="entry name" value="Homeodomain-like"/>
    <property type="match status" value="2"/>
</dbReference>
<dbReference type="RefSeq" id="WP_119315273.1">
    <property type="nucleotide sequence ID" value="NZ_QXDL01000087.1"/>
</dbReference>
<sequence>MTPHPFPPEPSRRVLFLLLPEVNLLDLAGPAQVFAAAASLGANYSLAFCAHQPELVSAQGLAFARLEPLPPAGPRDRVLIPGMDLARYATGELRLEPAVREWLRGAYAAGAQLVSVCTGAFVLGEAGLLDHRRCTTHWSAIEALRARYPLARVQDAVLFTHDGPVTTSAGIAAGIDMALSVVEQEHGPLFAAQVARLLVVYLRRNGTHAQTSVFLQYRTHLHPGVHRAQDFLLEKLAEPVSLEQVAAAARMSVRSLSRAFREATGLTLTAYRQRLRLELARTLLHNPELSIEDVAVKTGFADVRHFRRLWSREFGFAPSAARQRGRA</sequence>
<evidence type="ECO:0000256" key="1">
    <source>
        <dbReference type="ARBA" id="ARBA00023015"/>
    </source>
</evidence>
<dbReference type="InterPro" id="IPR018060">
    <property type="entry name" value="HTH_AraC"/>
</dbReference>
<feature type="domain" description="HTH araC/xylS-type" evidence="3">
    <location>
        <begin position="226"/>
        <end position="324"/>
    </location>
</feature>
<gene>
    <name evidence="4" type="primary">cdhR</name>
    <name evidence="4" type="ORF">Mterra_02215</name>
</gene>
<dbReference type="GO" id="GO:0003700">
    <property type="term" value="F:DNA-binding transcription factor activity"/>
    <property type="evidence" value="ECO:0007669"/>
    <property type="project" value="InterPro"/>
</dbReference>
<dbReference type="InterPro" id="IPR002818">
    <property type="entry name" value="DJ-1/PfpI"/>
</dbReference>
<dbReference type="OrthoDB" id="6382410at2"/>
<dbReference type="SUPFAM" id="SSF52317">
    <property type="entry name" value="Class I glutamine amidotransferase-like"/>
    <property type="match status" value="1"/>
</dbReference>
<evidence type="ECO:0000259" key="3">
    <source>
        <dbReference type="PROSITE" id="PS01124"/>
    </source>
</evidence>
<comment type="caution">
    <text evidence="4">The sequence shown here is derived from an EMBL/GenBank/DDBJ whole genome shotgun (WGS) entry which is preliminary data.</text>
</comment>
<keyword evidence="1" id="KW-0805">Transcription regulation</keyword>
<reference evidence="4 5" key="1">
    <citation type="submission" date="2018-08" db="EMBL/GenBank/DDBJ databases">
        <title>Meiothermus terrae DSM 26712 genome sequencing project.</title>
        <authorList>
            <person name="Da Costa M.S."/>
            <person name="Albuquerque L."/>
            <person name="Raposo P."/>
            <person name="Froufe H.J.C."/>
            <person name="Barroso C.S."/>
            <person name="Egas C."/>
        </authorList>
    </citation>
    <scope>NUCLEOTIDE SEQUENCE [LARGE SCALE GENOMIC DNA]</scope>
    <source>
        <strain evidence="4 5">DSM 26712</strain>
    </source>
</reference>
<dbReference type="Proteomes" id="UP000265715">
    <property type="component" value="Unassembled WGS sequence"/>
</dbReference>
<dbReference type="CDD" id="cd03137">
    <property type="entry name" value="GATase1_AraC_1"/>
    <property type="match status" value="1"/>
</dbReference>
<dbReference type="GO" id="GO:0043565">
    <property type="term" value="F:sequence-specific DNA binding"/>
    <property type="evidence" value="ECO:0007669"/>
    <property type="project" value="InterPro"/>
</dbReference>
<dbReference type="Pfam" id="PF01965">
    <property type="entry name" value="DJ-1_PfpI"/>
    <property type="match status" value="1"/>
</dbReference>
<dbReference type="Pfam" id="PF12833">
    <property type="entry name" value="HTH_18"/>
    <property type="match status" value="1"/>
</dbReference>
<proteinExistence type="predicted"/>
<dbReference type="PANTHER" id="PTHR43130:SF3">
    <property type="entry name" value="HTH-TYPE TRANSCRIPTIONAL REGULATOR RV1931C"/>
    <property type="match status" value="1"/>
</dbReference>
<evidence type="ECO:0000313" key="4">
    <source>
        <dbReference type="EMBL" id="RIH83675.1"/>
    </source>
</evidence>
<name>A0A399EHU3_9DEIN</name>
<dbReference type="InterPro" id="IPR052158">
    <property type="entry name" value="INH-QAR"/>
</dbReference>
<protein>
    <submittedName>
        <fullName evidence="4">HTH-type transcriptional regulator CdhR</fullName>
    </submittedName>
</protein>
<evidence type="ECO:0000256" key="2">
    <source>
        <dbReference type="ARBA" id="ARBA00023163"/>
    </source>
</evidence>
<dbReference type="SMART" id="SM00342">
    <property type="entry name" value="HTH_ARAC"/>
    <property type="match status" value="1"/>
</dbReference>
<dbReference type="InterPro" id="IPR029062">
    <property type="entry name" value="Class_I_gatase-like"/>
</dbReference>
<accession>A0A399EHU3</accession>